<proteinExistence type="predicted"/>
<feature type="transmembrane region" description="Helical" evidence="2">
    <location>
        <begin position="670"/>
        <end position="692"/>
    </location>
</feature>
<feature type="non-terminal residue" evidence="3">
    <location>
        <position position="695"/>
    </location>
</feature>
<gene>
    <name evidence="3" type="ORF">BaRGS_00009340</name>
</gene>
<sequence>RDPYSRLTLLGKDRWLLRAGLYWMLASSPWPKLLVTDAKNTFFQGSVMVTVAEIPGDVLFWAGVLSVLAEGMLVLLPGCLVTPWAKSLEDVPSPEDEGTAEETTKQPHPTNSEHVFGRFSFAIRACQKVTAVLLTLVFCLLHVVRIMCLTSSTPSAPGEILHDSGMGRSDVKRESASSVTSLSTHHAFLPAVSALTLCVFLLLWSLVYLVKSWHEDGKKECSPGWSWTLLYVCCVTTLLTQEVVDAVVVVADGLGRAKLDEDVSEKLGNVAKMCVIASSLTAILLPTCFSLFTNRRILRSSVLKLSSLTSSASWLSKDVVFRLAHALAVALSLCSLGLALLAAPLPWLSVRTSYSRDFQPLVDALRNVSLQMTRHAVALDSLLTFPVCQEEEMSVLADDVSHSHKLLSRISVDQIENFCLEFECQEDLNSPPRSKSSRHNHHHQPSHAAFFRGTVAFDASVHQTLAKEVKGNSMYEVLHLKSLILEEKNRFISDLENQATLGQFLQAKDESYDRMTSRSKEKEQSDVSQQNDVFHSRGHQYHQQETSEQTHSSCMQTLCALRAVSSAGLAAPLLGFAFQAMHVAVQAMLLLLELVMRAQEFKIVFQDFKLRLDALALYLEHGVEERVVYLSIYNYSLVYLAYPALLTGCVGMLAGFWQRRGAALSHRYRITLAVVLPLMLLNLCGIGMTVAWTQI</sequence>
<name>A0ABD0LIZ7_9CAEN</name>
<keyword evidence="2" id="KW-1133">Transmembrane helix</keyword>
<keyword evidence="4" id="KW-1185">Reference proteome</keyword>
<feature type="region of interest" description="Disordered" evidence="1">
    <location>
        <begin position="512"/>
        <end position="532"/>
    </location>
</feature>
<dbReference type="EMBL" id="JACVVK020000044">
    <property type="protein sequence ID" value="KAK7499365.1"/>
    <property type="molecule type" value="Genomic_DNA"/>
</dbReference>
<feature type="transmembrane region" description="Helical" evidence="2">
    <location>
        <begin position="129"/>
        <end position="147"/>
    </location>
</feature>
<feature type="region of interest" description="Disordered" evidence="1">
    <location>
        <begin position="89"/>
        <end position="111"/>
    </location>
</feature>
<protein>
    <submittedName>
        <fullName evidence="3">Uncharacterized protein</fullName>
    </submittedName>
</protein>
<keyword evidence="2" id="KW-0812">Transmembrane</keyword>
<evidence type="ECO:0000313" key="3">
    <source>
        <dbReference type="EMBL" id="KAK7499365.1"/>
    </source>
</evidence>
<keyword evidence="2" id="KW-0472">Membrane</keyword>
<accession>A0ABD0LIZ7</accession>
<feature type="compositionally biased region" description="Basic and acidic residues" evidence="1">
    <location>
        <begin position="512"/>
        <end position="525"/>
    </location>
</feature>
<evidence type="ECO:0000256" key="1">
    <source>
        <dbReference type="SAM" id="MobiDB-lite"/>
    </source>
</evidence>
<feature type="transmembrane region" description="Helical" evidence="2">
    <location>
        <begin position="270"/>
        <end position="292"/>
    </location>
</feature>
<feature type="transmembrane region" description="Helical" evidence="2">
    <location>
        <begin position="569"/>
        <end position="592"/>
    </location>
</feature>
<feature type="transmembrane region" description="Helical" evidence="2">
    <location>
        <begin position="323"/>
        <end position="347"/>
    </location>
</feature>
<feature type="transmembrane region" description="Helical" evidence="2">
    <location>
        <begin position="58"/>
        <end position="81"/>
    </location>
</feature>
<dbReference type="AlphaFoldDB" id="A0ABD0LIZ7"/>
<evidence type="ECO:0000256" key="2">
    <source>
        <dbReference type="SAM" id="Phobius"/>
    </source>
</evidence>
<feature type="transmembrane region" description="Helical" evidence="2">
    <location>
        <begin position="637"/>
        <end position="658"/>
    </location>
</feature>
<feature type="non-terminal residue" evidence="3">
    <location>
        <position position="1"/>
    </location>
</feature>
<comment type="caution">
    <text evidence="3">The sequence shown here is derived from an EMBL/GenBank/DDBJ whole genome shotgun (WGS) entry which is preliminary data.</text>
</comment>
<evidence type="ECO:0000313" key="4">
    <source>
        <dbReference type="Proteomes" id="UP001519460"/>
    </source>
</evidence>
<organism evidence="3 4">
    <name type="scientific">Batillaria attramentaria</name>
    <dbReference type="NCBI Taxonomy" id="370345"/>
    <lineage>
        <taxon>Eukaryota</taxon>
        <taxon>Metazoa</taxon>
        <taxon>Spiralia</taxon>
        <taxon>Lophotrochozoa</taxon>
        <taxon>Mollusca</taxon>
        <taxon>Gastropoda</taxon>
        <taxon>Caenogastropoda</taxon>
        <taxon>Sorbeoconcha</taxon>
        <taxon>Cerithioidea</taxon>
        <taxon>Batillariidae</taxon>
        <taxon>Batillaria</taxon>
    </lineage>
</organism>
<reference evidence="3 4" key="1">
    <citation type="journal article" date="2023" name="Sci. Data">
        <title>Genome assembly of the Korean intertidal mud-creeper Batillaria attramentaria.</title>
        <authorList>
            <person name="Patra A.K."/>
            <person name="Ho P.T."/>
            <person name="Jun S."/>
            <person name="Lee S.J."/>
            <person name="Kim Y."/>
            <person name="Won Y.J."/>
        </authorList>
    </citation>
    <scope>NUCLEOTIDE SEQUENCE [LARGE SCALE GENOMIC DNA]</scope>
    <source>
        <strain evidence="3">Wonlab-2016</strain>
    </source>
</reference>
<dbReference type="Proteomes" id="UP001519460">
    <property type="component" value="Unassembled WGS sequence"/>
</dbReference>
<feature type="transmembrane region" description="Helical" evidence="2">
    <location>
        <begin position="187"/>
        <end position="209"/>
    </location>
</feature>